<organism evidence="2 3">
    <name type="scientific">Aureibaculum algae</name>
    <dbReference type="NCBI Taxonomy" id="2584122"/>
    <lineage>
        <taxon>Bacteria</taxon>
        <taxon>Pseudomonadati</taxon>
        <taxon>Bacteroidota</taxon>
        <taxon>Flavobacteriia</taxon>
        <taxon>Flavobacteriales</taxon>
        <taxon>Flavobacteriaceae</taxon>
        <taxon>Aureibaculum</taxon>
    </lineage>
</organism>
<feature type="signal peptide" evidence="1">
    <location>
        <begin position="1"/>
        <end position="24"/>
    </location>
</feature>
<dbReference type="Proteomes" id="UP000306229">
    <property type="component" value="Chromosome"/>
</dbReference>
<evidence type="ECO:0000313" key="2">
    <source>
        <dbReference type="EMBL" id="QCX39723.1"/>
    </source>
</evidence>
<evidence type="ECO:0000313" key="3">
    <source>
        <dbReference type="Proteomes" id="UP000306229"/>
    </source>
</evidence>
<accession>A0A5B7TWK4</accession>
<dbReference type="RefSeq" id="WP_138950560.1">
    <property type="nucleotide sequence ID" value="NZ_CP040749.1"/>
</dbReference>
<name>A0A5B7TWK4_9FLAO</name>
<dbReference type="EMBL" id="CP040749">
    <property type="protein sequence ID" value="QCX39723.1"/>
    <property type="molecule type" value="Genomic_DNA"/>
</dbReference>
<dbReference type="KEGG" id="fbe:FF125_15190"/>
<dbReference type="AlphaFoldDB" id="A0A5B7TWK4"/>
<evidence type="ECO:0000256" key="1">
    <source>
        <dbReference type="SAM" id="SignalP"/>
    </source>
</evidence>
<dbReference type="PROSITE" id="PS51257">
    <property type="entry name" value="PROKAR_LIPOPROTEIN"/>
    <property type="match status" value="1"/>
</dbReference>
<keyword evidence="1" id="KW-0732">Signal</keyword>
<reference evidence="2 3" key="1">
    <citation type="submission" date="2019-05" db="EMBL/GenBank/DDBJ databases">
        <title>Algicella ahnfeltiae gen. nov., sp. nov., a novel marine bacterium of the family Flavobacteriaceae isolated from a red alga.</title>
        <authorList>
            <person name="Nedashkovskaya O.I."/>
            <person name="Kukhlevskiy A.D."/>
            <person name="Kim S.-G."/>
            <person name="Zhukova N.V."/>
            <person name="Mikhailov V.V."/>
        </authorList>
    </citation>
    <scope>NUCLEOTIDE SEQUENCE [LARGE SCALE GENOMIC DNA]</scope>
    <source>
        <strain evidence="2 3">10Alg115</strain>
    </source>
</reference>
<feature type="chain" id="PRO_5022978077" evidence="1">
    <location>
        <begin position="25"/>
        <end position="202"/>
    </location>
</feature>
<keyword evidence="3" id="KW-1185">Reference proteome</keyword>
<protein>
    <submittedName>
        <fullName evidence="2">Uncharacterized protein</fullName>
    </submittedName>
</protein>
<proteinExistence type="predicted"/>
<sequence>MMKKHRLKLTLLLLVVLVISCTEGGTMDGVKIELTSKNYVDVALIETNYYKGKIADVQVELDSLQNILDAGQGDSKTQLAFDSAIELEQSLNSSLNDVKSVVGIDIEPDWPIPPNPCILGNICLPDGIRFIVAPRVSNIKFVGIYNTKGELIDGSKGELSPMPGYEDKIIYKEVNFGKFKGDIFIRMETIEGNSLEVQGVIY</sequence>
<gene>
    <name evidence="2" type="ORF">FF125_15190</name>
</gene>